<dbReference type="Proteomes" id="UP000199341">
    <property type="component" value="Unassembled WGS sequence"/>
</dbReference>
<reference evidence="1 2" key="1">
    <citation type="submission" date="2016-10" db="EMBL/GenBank/DDBJ databases">
        <authorList>
            <person name="de Groot N.N."/>
        </authorList>
    </citation>
    <scope>NUCLEOTIDE SEQUENCE [LARGE SCALE GENOMIC DNA]</scope>
    <source>
        <strain evidence="1 2">CGMCC 4.2022</strain>
    </source>
</reference>
<dbReference type="Pfam" id="PF02566">
    <property type="entry name" value="OsmC"/>
    <property type="match status" value="1"/>
</dbReference>
<sequence length="164" mass="17609">MVAGPLHTYSTELTWTGNLGTGTDSYKSYKRTHEVSVPGLPTIEGSSDPHFHGDADRWNPEQLLLAALSQCHLLSYLHACAVGGVVVTAYTDRASGVLEVTRDGGGHFIEAVLRPAVTVAEPAMAEKAIALHEQAHRLCFIAASVNFPVRHEPTVVALGQENRV</sequence>
<gene>
    <name evidence="1" type="ORF">SAMN05216259_107344</name>
</gene>
<dbReference type="STRING" id="310781.SAMN05216259_107344"/>
<dbReference type="AlphaFoldDB" id="A0A1H0GYZ7"/>
<protein>
    <submittedName>
        <fullName evidence="1">Organic hydroperoxide reductase OsmC/OhrA</fullName>
    </submittedName>
</protein>
<dbReference type="EMBL" id="FNIE01000007">
    <property type="protein sequence ID" value="SDO12127.1"/>
    <property type="molecule type" value="Genomic_DNA"/>
</dbReference>
<name>A0A1H0GYZ7_9ACTN</name>
<evidence type="ECO:0000313" key="1">
    <source>
        <dbReference type="EMBL" id="SDO12127.1"/>
    </source>
</evidence>
<dbReference type="SUPFAM" id="SSF82784">
    <property type="entry name" value="OsmC-like"/>
    <property type="match status" value="1"/>
</dbReference>
<dbReference type="RefSeq" id="WP_093785510.1">
    <property type="nucleotide sequence ID" value="NZ_FNIE01000007.1"/>
</dbReference>
<dbReference type="PANTHER" id="PTHR42830">
    <property type="entry name" value="OSMOTICALLY INDUCIBLE FAMILY PROTEIN"/>
    <property type="match status" value="1"/>
</dbReference>
<proteinExistence type="predicted"/>
<dbReference type="PANTHER" id="PTHR42830:SF2">
    <property type="entry name" value="OSMC_OHR FAMILY PROTEIN"/>
    <property type="match status" value="1"/>
</dbReference>
<accession>A0A1H0GYZ7</accession>
<dbReference type="InterPro" id="IPR036102">
    <property type="entry name" value="OsmC/Ohrsf"/>
</dbReference>
<evidence type="ECO:0000313" key="2">
    <source>
        <dbReference type="Proteomes" id="UP000199341"/>
    </source>
</evidence>
<dbReference type="InterPro" id="IPR015946">
    <property type="entry name" value="KH_dom-like_a/b"/>
</dbReference>
<dbReference type="InterPro" id="IPR003718">
    <property type="entry name" value="OsmC/Ohr_fam"/>
</dbReference>
<dbReference type="Gene3D" id="3.30.300.20">
    <property type="match status" value="1"/>
</dbReference>
<keyword evidence="2" id="KW-1185">Reference proteome</keyword>
<organism evidence="1 2">
    <name type="scientific">Actinacidiphila guanduensis</name>
    <dbReference type="NCBI Taxonomy" id="310781"/>
    <lineage>
        <taxon>Bacteria</taxon>
        <taxon>Bacillati</taxon>
        <taxon>Actinomycetota</taxon>
        <taxon>Actinomycetes</taxon>
        <taxon>Kitasatosporales</taxon>
        <taxon>Streptomycetaceae</taxon>
        <taxon>Actinacidiphila</taxon>
    </lineage>
</organism>
<dbReference type="OrthoDB" id="9795405at2"/>
<dbReference type="InterPro" id="IPR052707">
    <property type="entry name" value="OsmC_Ohr_Peroxiredoxin"/>
</dbReference>